<keyword evidence="6" id="KW-0067">ATP-binding</keyword>
<evidence type="ECO:0000256" key="11">
    <source>
        <dbReference type="SAM" id="Phobius"/>
    </source>
</evidence>
<keyword evidence="4 11" id="KW-0812">Transmembrane</keyword>
<protein>
    <submittedName>
        <fullName evidence="13">Cation-transporting P-type ATPase</fullName>
    </submittedName>
</protein>
<dbReference type="SUPFAM" id="SSF81660">
    <property type="entry name" value="Metal cation-transporting ATPase, ATP-binding domain N"/>
    <property type="match status" value="1"/>
</dbReference>
<dbReference type="InterPro" id="IPR006068">
    <property type="entry name" value="ATPase_P-typ_cation-transptr_C"/>
</dbReference>
<evidence type="ECO:0000256" key="5">
    <source>
        <dbReference type="ARBA" id="ARBA00022741"/>
    </source>
</evidence>
<name>A0ABY5PH26_9ACTN</name>
<feature type="domain" description="Cation-transporting P-type ATPase N-terminal" evidence="12">
    <location>
        <begin position="2"/>
        <end position="65"/>
    </location>
</feature>
<dbReference type="InterPro" id="IPR023298">
    <property type="entry name" value="ATPase_P-typ_TM_dom_sf"/>
</dbReference>
<keyword evidence="9 11" id="KW-0472">Membrane</keyword>
<dbReference type="SUPFAM" id="SSF81665">
    <property type="entry name" value="Calcium ATPase, transmembrane domain M"/>
    <property type="match status" value="1"/>
</dbReference>
<dbReference type="Pfam" id="PF00689">
    <property type="entry name" value="Cation_ATPase_C"/>
    <property type="match status" value="1"/>
</dbReference>
<sequence length="860" mass="88726">MASHAPPAPAGLTAAEAATRLAADGPNVLPTQRPPSQLRLFAAQMVHFFALMLWTAGALAFVAGLPELGVAIFVVIVINGVFAFVQEHRAERAAAKLRDLIPRRARVVRDGLPTEISSEELVVGDLVLLESGDRISADLSAVTAHSLSIDTSTLTGESVPESADDGDAVLAGTFVVEGDGTAVVTATAGATRLAGIAQLTQASTRPPGPLAAELRRVVQVIAALAVGVGTTFFALALALGTDPNDGFIFAIGVTVALVPEGLLPTVTLSLALGAQRMAERNALVRRLEAVETLGSTTCICTDKTGTLTQNEMAVIEVWTPAGAARVRGRGYEPEGTVEADDALLPALRDLAVTAVRCSTGRAVLEDGRWIAHGDPMEAALDAFAKRLGVEGPAHAHADGFAHRFPFDPRRRRMSLSRGDRVLTKGAPDAVLPLCDPAVAARAAEVVDELAARGLRLLAIAARPIAPDETPPATAEDAERDLDLLGLVGLEDPPRPEAQEAIAGARAAGVHILMITGDHPQTAVAIAREVGLTDGGAAVLGADLPDGEGELGALLDHDGLVVARVSPEQKLRIARALRARGHVVAMTGDGVNDGPALQEADIGIAMGRSGTDVAREAADLVLLDDNFATIVDAIAQGRATFLNIRRFLTYHLSANVAELTPFLVWALSTGNIPLALGVLQVICIDLVTDIAPSAALGAEPPSPRVLEGPPPRGRLLNRSVLRRGFGVLGPTLAIVSMAAFGATLVAAGWRPGAKAPDGDTLLAASGAAFAAVVIGQAANAFACRSSVTVPWRLDRPRNPLLLGAVASMFVVLAILLFVPPLADLLEQAPPTLLGAAVALLAAPAVLLADAADKARRATASA</sequence>
<keyword evidence="7" id="KW-1278">Translocase</keyword>
<dbReference type="PANTHER" id="PTHR43294">
    <property type="entry name" value="SODIUM/POTASSIUM-TRANSPORTING ATPASE SUBUNIT ALPHA"/>
    <property type="match status" value="1"/>
</dbReference>
<feature type="transmembrane region" description="Helical" evidence="11">
    <location>
        <begin position="800"/>
        <end position="821"/>
    </location>
</feature>
<dbReference type="InterPro" id="IPR001757">
    <property type="entry name" value="P_typ_ATPase"/>
</dbReference>
<evidence type="ECO:0000256" key="3">
    <source>
        <dbReference type="ARBA" id="ARBA00022475"/>
    </source>
</evidence>
<feature type="transmembrane region" description="Helical" evidence="11">
    <location>
        <begin position="68"/>
        <end position="85"/>
    </location>
</feature>
<keyword evidence="3" id="KW-1003">Cell membrane</keyword>
<evidence type="ECO:0000256" key="9">
    <source>
        <dbReference type="ARBA" id="ARBA00023136"/>
    </source>
</evidence>
<dbReference type="Pfam" id="PF00690">
    <property type="entry name" value="Cation_ATPase_N"/>
    <property type="match status" value="1"/>
</dbReference>
<dbReference type="EMBL" id="CP088295">
    <property type="protein sequence ID" value="UUY03904.1"/>
    <property type="molecule type" value="Genomic_DNA"/>
</dbReference>
<dbReference type="PROSITE" id="PS00154">
    <property type="entry name" value="ATPASE_E1_E2"/>
    <property type="match status" value="1"/>
</dbReference>
<dbReference type="Gene3D" id="1.20.1110.10">
    <property type="entry name" value="Calcium-transporting ATPase, transmembrane domain"/>
    <property type="match status" value="1"/>
</dbReference>
<dbReference type="InterPro" id="IPR044492">
    <property type="entry name" value="P_typ_ATPase_HD_dom"/>
</dbReference>
<dbReference type="SFLD" id="SFLDS00003">
    <property type="entry name" value="Haloacid_Dehalogenase"/>
    <property type="match status" value="1"/>
</dbReference>
<dbReference type="InterPro" id="IPR050510">
    <property type="entry name" value="Cation_transp_ATPase_P-type"/>
</dbReference>
<dbReference type="RefSeq" id="WP_353864404.1">
    <property type="nucleotide sequence ID" value="NZ_CP088295.1"/>
</dbReference>
<evidence type="ECO:0000256" key="4">
    <source>
        <dbReference type="ARBA" id="ARBA00022692"/>
    </source>
</evidence>
<dbReference type="Proteomes" id="UP001058860">
    <property type="component" value="Chromosome"/>
</dbReference>
<keyword evidence="8 11" id="KW-1133">Transmembrane helix</keyword>
<dbReference type="SFLD" id="SFLDF00027">
    <property type="entry name" value="p-type_atpase"/>
    <property type="match status" value="1"/>
</dbReference>
<dbReference type="PRINTS" id="PR00120">
    <property type="entry name" value="HATPASE"/>
</dbReference>
<proteinExistence type="inferred from homology"/>
<reference evidence="14" key="1">
    <citation type="submission" date="2021-11" db="EMBL/GenBank/DDBJ databases">
        <title>Cultivation dependent microbiological survey of springs from the worlds oldest radium mine currently devoted to the extraction of radon-saturated water.</title>
        <authorList>
            <person name="Kapinusova G."/>
            <person name="Smrhova T."/>
            <person name="Strejcek M."/>
            <person name="Suman J."/>
            <person name="Jani K."/>
            <person name="Pajer P."/>
            <person name="Uhlik O."/>
        </authorList>
    </citation>
    <scope>NUCLEOTIDE SEQUENCE [LARGE SCALE GENOMIC DNA]</scope>
    <source>
        <strain evidence="14">J379</strain>
    </source>
</reference>
<dbReference type="InterPro" id="IPR018303">
    <property type="entry name" value="ATPase_P-typ_P_site"/>
</dbReference>
<dbReference type="Pfam" id="PF00702">
    <property type="entry name" value="Hydrolase"/>
    <property type="match status" value="1"/>
</dbReference>
<dbReference type="PANTHER" id="PTHR43294:SF21">
    <property type="entry name" value="CATION TRANSPORTING ATPASE"/>
    <property type="match status" value="1"/>
</dbReference>
<dbReference type="Pfam" id="PF00122">
    <property type="entry name" value="E1-E2_ATPase"/>
    <property type="match status" value="1"/>
</dbReference>
<feature type="transmembrane region" description="Helical" evidence="11">
    <location>
        <begin position="827"/>
        <end position="847"/>
    </location>
</feature>
<feature type="transmembrane region" description="Helical" evidence="11">
    <location>
        <begin position="40"/>
        <end position="62"/>
    </location>
</feature>
<evidence type="ECO:0000256" key="6">
    <source>
        <dbReference type="ARBA" id="ARBA00022840"/>
    </source>
</evidence>
<evidence type="ECO:0000256" key="8">
    <source>
        <dbReference type="ARBA" id="ARBA00022989"/>
    </source>
</evidence>
<dbReference type="PRINTS" id="PR00119">
    <property type="entry name" value="CATATPASE"/>
</dbReference>
<comment type="similarity">
    <text evidence="2">Belongs to the cation transport ATPase (P-type) (TC 3.A.3) family. Type IIA subfamily.</text>
</comment>
<dbReference type="InterPro" id="IPR004014">
    <property type="entry name" value="ATPase_P-typ_cation-transptr_N"/>
</dbReference>
<feature type="transmembrane region" description="Helical" evidence="11">
    <location>
        <begin position="220"/>
        <end position="241"/>
    </location>
</feature>
<gene>
    <name evidence="13" type="ORF">LRS13_25190</name>
</gene>
<accession>A0ABY5PH26</accession>
<organism evidence="13 14">
    <name type="scientific">Svornostia abyssi</name>
    <dbReference type="NCBI Taxonomy" id="2898438"/>
    <lineage>
        <taxon>Bacteria</taxon>
        <taxon>Bacillati</taxon>
        <taxon>Actinomycetota</taxon>
        <taxon>Thermoleophilia</taxon>
        <taxon>Solirubrobacterales</taxon>
        <taxon>Baekduiaceae</taxon>
        <taxon>Svornostia</taxon>
    </lineage>
</organism>
<dbReference type="InterPro" id="IPR023214">
    <property type="entry name" value="HAD_sf"/>
</dbReference>
<evidence type="ECO:0000256" key="1">
    <source>
        <dbReference type="ARBA" id="ARBA00004651"/>
    </source>
</evidence>
<comment type="catalytic activity">
    <reaction evidence="10">
        <text>ATP + H2O = ADP + phosphate + H(+)</text>
        <dbReference type="Rhea" id="RHEA:13065"/>
        <dbReference type="ChEBI" id="CHEBI:15377"/>
        <dbReference type="ChEBI" id="CHEBI:15378"/>
        <dbReference type="ChEBI" id="CHEBI:30616"/>
        <dbReference type="ChEBI" id="CHEBI:43474"/>
        <dbReference type="ChEBI" id="CHEBI:456216"/>
    </reaction>
</comment>
<dbReference type="SFLD" id="SFLDG00002">
    <property type="entry name" value="C1.7:_P-type_atpase_like"/>
    <property type="match status" value="1"/>
</dbReference>
<dbReference type="InterPro" id="IPR059000">
    <property type="entry name" value="ATPase_P-type_domA"/>
</dbReference>
<dbReference type="SMART" id="SM00831">
    <property type="entry name" value="Cation_ATPase_N"/>
    <property type="match status" value="1"/>
</dbReference>
<keyword evidence="14" id="KW-1185">Reference proteome</keyword>
<evidence type="ECO:0000256" key="2">
    <source>
        <dbReference type="ARBA" id="ARBA00005675"/>
    </source>
</evidence>
<evidence type="ECO:0000313" key="13">
    <source>
        <dbReference type="EMBL" id="UUY03904.1"/>
    </source>
</evidence>
<dbReference type="InterPro" id="IPR036412">
    <property type="entry name" value="HAD-like_sf"/>
</dbReference>
<feature type="transmembrane region" description="Helical" evidence="11">
    <location>
        <begin position="723"/>
        <end position="748"/>
    </location>
</feature>
<evidence type="ECO:0000313" key="14">
    <source>
        <dbReference type="Proteomes" id="UP001058860"/>
    </source>
</evidence>
<evidence type="ECO:0000256" key="7">
    <source>
        <dbReference type="ARBA" id="ARBA00022967"/>
    </source>
</evidence>
<comment type="subcellular location">
    <subcellularLocation>
        <location evidence="1">Cell membrane</location>
        <topology evidence="1">Multi-pass membrane protein</topology>
    </subcellularLocation>
</comment>
<dbReference type="SUPFAM" id="SSF56784">
    <property type="entry name" value="HAD-like"/>
    <property type="match status" value="1"/>
</dbReference>
<keyword evidence="5" id="KW-0547">Nucleotide-binding</keyword>
<dbReference type="Gene3D" id="3.40.1110.10">
    <property type="entry name" value="Calcium-transporting ATPase, cytoplasmic domain N"/>
    <property type="match status" value="1"/>
</dbReference>
<dbReference type="SUPFAM" id="SSF81653">
    <property type="entry name" value="Calcium ATPase, transduction domain A"/>
    <property type="match status" value="1"/>
</dbReference>
<dbReference type="InterPro" id="IPR008250">
    <property type="entry name" value="ATPase_P-typ_transduc_dom_A_sf"/>
</dbReference>
<dbReference type="InterPro" id="IPR023299">
    <property type="entry name" value="ATPase_P-typ_cyto_dom_N"/>
</dbReference>
<dbReference type="Gene3D" id="2.70.150.10">
    <property type="entry name" value="Calcium-transporting ATPase, cytoplasmic transduction domain A"/>
    <property type="match status" value="1"/>
</dbReference>
<dbReference type="Gene3D" id="3.40.50.1000">
    <property type="entry name" value="HAD superfamily/HAD-like"/>
    <property type="match status" value="1"/>
</dbReference>
<dbReference type="NCBIfam" id="TIGR01494">
    <property type="entry name" value="ATPase_P-type"/>
    <property type="match status" value="2"/>
</dbReference>
<evidence type="ECO:0000256" key="10">
    <source>
        <dbReference type="ARBA" id="ARBA00049360"/>
    </source>
</evidence>
<feature type="transmembrane region" description="Helical" evidence="11">
    <location>
        <begin position="760"/>
        <end position="780"/>
    </location>
</feature>
<evidence type="ECO:0000259" key="12">
    <source>
        <dbReference type="SMART" id="SM00831"/>
    </source>
</evidence>
<feature type="transmembrane region" description="Helical" evidence="11">
    <location>
        <begin position="247"/>
        <end position="272"/>
    </location>
</feature>